<name>A0A2K8KNW1_9MOLU</name>
<keyword evidence="3" id="KW-1185">Reference proteome</keyword>
<proteinExistence type="predicted"/>
<keyword evidence="1" id="KW-1133">Transmembrane helix</keyword>
<sequence length="233" mass="27310">MYSIAFTFIPVLLLSLIEILIVNLMLNLKIKYVKIAFKNELTVDFPIILADEKKYLFTNFYVIGTLVTMLYIGLCFMPMPTSTDFVLYITILSWIYLITIIVIICSAVFFNKRLKNIKFFSKAEVVEFFKNSKNSGDIALKYKSFKVLIENHDSPYNRVLQFHQKKLIKKLDALRNSSNEYEKFKIFLDYLRINSHYLNKLQVMDSTLLLIDEKETALSSLEKVIIDNFWSLA</sequence>
<keyword evidence="1" id="KW-0472">Membrane</keyword>
<feature type="transmembrane region" description="Helical" evidence="1">
    <location>
        <begin position="6"/>
        <end position="26"/>
    </location>
</feature>
<evidence type="ECO:0000256" key="1">
    <source>
        <dbReference type="SAM" id="Phobius"/>
    </source>
</evidence>
<organism evidence="2 3">
    <name type="scientific">Spiroplasma clarkii</name>
    <dbReference type="NCBI Taxonomy" id="2139"/>
    <lineage>
        <taxon>Bacteria</taxon>
        <taxon>Bacillati</taxon>
        <taxon>Mycoplasmatota</taxon>
        <taxon>Mollicutes</taxon>
        <taxon>Entomoplasmatales</taxon>
        <taxon>Spiroplasmataceae</taxon>
        <taxon>Spiroplasma</taxon>
    </lineage>
</organism>
<dbReference type="RefSeq" id="WP_100255045.1">
    <property type="nucleotide sequence ID" value="NZ_CP024870.1"/>
</dbReference>
<reference evidence="2 3" key="1">
    <citation type="submission" date="2017-11" db="EMBL/GenBank/DDBJ databases">
        <title>Complete genome sequence of Spiroplasma clarkii CN-5 (DSM 19994).</title>
        <authorList>
            <person name="Tsai Y.-M."/>
            <person name="Chang A."/>
            <person name="Lo W.-S."/>
            <person name="Kuo C.-H."/>
        </authorList>
    </citation>
    <scope>NUCLEOTIDE SEQUENCE [LARGE SCALE GENOMIC DNA]</scope>
    <source>
        <strain evidence="2 3">CN-5</strain>
    </source>
</reference>
<feature type="transmembrane region" description="Helical" evidence="1">
    <location>
        <begin position="85"/>
        <end position="110"/>
    </location>
</feature>
<feature type="transmembrane region" description="Helical" evidence="1">
    <location>
        <begin position="60"/>
        <end position="79"/>
    </location>
</feature>
<keyword evidence="1" id="KW-0812">Transmembrane</keyword>
<dbReference type="AlphaFoldDB" id="A0A2K8KNW1"/>
<dbReference type="EMBL" id="CP024870">
    <property type="protein sequence ID" value="ATX71514.1"/>
    <property type="molecule type" value="Genomic_DNA"/>
</dbReference>
<accession>A0A2K8KNW1</accession>
<protein>
    <submittedName>
        <fullName evidence="2">Uncharacterized protein</fullName>
    </submittedName>
</protein>
<gene>
    <name evidence="2" type="ORF">SCLAR_v1c12140</name>
</gene>
<evidence type="ECO:0000313" key="2">
    <source>
        <dbReference type="EMBL" id="ATX71514.1"/>
    </source>
</evidence>
<dbReference type="Proteomes" id="UP000231179">
    <property type="component" value="Chromosome"/>
</dbReference>
<evidence type="ECO:0000313" key="3">
    <source>
        <dbReference type="Proteomes" id="UP000231179"/>
    </source>
</evidence>